<feature type="compositionally biased region" description="Basic and acidic residues" evidence="2">
    <location>
        <begin position="171"/>
        <end position="180"/>
    </location>
</feature>
<dbReference type="InterPro" id="IPR029090">
    <property type="entry name" value="DUF4659"/>
</dbReference>
<dbReference type="Proteomes" id="UP000515163">
    <property type="component" value="Unplaced"/>
</dbReference>
<reference evidence="4" key="1">
    <citation type="submission" date="2025-08" db="UniProtKB">
        <authorList>
            <consortium name="RefSeq"/>
        </authorList>
    </citation>
    <scope>IDENTIFICATION</scope>
    <source>
        <tissue evidence="4">Tentacle</tissue>
    </source>
</reference>
<sequence>MSMKSRGLEREELSFEESDAWKALFETSESVDSKPGSRSNSPSKQVQFDMKGSSKSKVPPLNLDLTNFEVPGAEESRYVLTSPRSLEACARFGVKPIELLHKSYEEFIDEFEALYDTNYSHEAIYEVYQEHERQRKRKLRLCQEERERIINEQERRGRDIIGDFTRRTHLTSAKDLDRQQVVRSTSSPSLHSDTTGKDNRLKSSSKTSPKHSATRNGYEVETSAKQHAPPGKSKIEKSQSFNARDTKTRGETSDSDTSEGVASPHVRRVRSQWSIPKTGSLPSSPRLTRRDSNRSTVSLNSFEPKKQSRTMSTDCILNAVGGKRMSNKDQKIIDLMLTRHEEAQRLRKDKMMLDLAWDGQRQLENDLRHARMKRHQAELYEQYASKDMKQMEARARRERKERRLKQEKEEAIRMKESLWEQERQKQERTLANKIELKRMAEAEKKRQQEEKRRQKEREDEMNRNIAYLTTLEKHERAMRNRNRKTTHEQLKLQIQNESEKIKIEEKREEIARRSKEVERSLKDQITEKHVRAIENYEDQLIRRESEIRNSKRKKKEKVSRQQEKLKQMEEELKDWQKNLKVYQEESLKRAEAVSAMNITKKQLKTRCQLVAKKTEHEENYERVREEEDRRKKELLADIIAKDQRSEMVNTEKEEIRKLSREAAQTSQAVRSIVKEQTFKSSFDAMARRAEIQARVGRGPQKAYKNQSTISLV</sequence>
<feature type="region of interest" description="Disordered" evidence="2">
    <location>
        <begin position="171"/>
        <end position="310"/>
    </location>
</feature>
<feature type="region of interest" description="Disordered" evidence="2">
    <location>
        <begin position="441"/>
        <end position="462"/>
    </location>
</feature>
<keyword evidence="3" id="KW-1185">Reference proteome</keyword>
<dbReference type="PANTHER" id="PTHR33663">
    <property type="entry name" value="COILED-COIL DOMAIN-CONTAINING PROTEIN 177"/>
    <property type="match status" value="1"/>
</dbReference>
<feature type="compositionally biased region" description="Polar residues" evidence="2">
    <location>
        <begin position="271"/>
        <end position="286"/>
    </location>
</feature>
<organism evidence="3 4">
    <name type="scientific">Actinia tenebrosa</name>
    <name type="common">Australian red waratah sea anemone</name>
    <dbReference type="NCBI Taxonomy" id="6105"/>
    <lineage>
        <taxon>Eukaryota</taxon>
        <taxon>Metazoa</taxon>
        <taxon>Cnidaria</taxon>
        <taxon>Anthozoa</taxon>
        <taxon>Hexacorallia</taxon>
        <taxon>Actiniaria</taxon>
        <taxon>Actiniidae</taxon>
        <taxon>Actinia</taxon>
    </lineage>
</organism>
<dbReference type="KEGG" id="aten:116298329"/>
<evidence type="ECO:0000313" key="4">
    <source>
        <dbReference type="RefSeq" id="XP_031562596.1"/>
    </source>
</evidence>
<dbReference type="InParanoid" id="A0A6P8I580"/>
<evidence type="ECO:0000256" key="1">
    <source>
        <dbReference type="SAM" id="Coils"/>
    </source>
</evidence>
<protein>
    <submittedName>
        <fullName evidence="4">Coiled-coil domain-containing protein 177-like isoform X1</fullName>
    </submittedName>
</protein>
<feature type="coiled-coil region" evidence="1">
    <location>
        <begin position="613"/>
        <end position="668"/>
    </location>
</feature>
<feature type="compositionally biased region" description="Polar residues" evidence="2">
    <location>
        <begin position="181"/>
        <end position="193"/>
    </location>
</feature>
<dbReference type="PANTHER" id="PTHR33663:SF2">
    <property type="entry name" value="COILED-COIL DOMAIN-CONTAINING PROTEIN 177"/>
    <property type="match status" value="1"/>
</dbReference>
<dbReference type="AlphaFoldDB" id="A0A6P8I580"/>
<feature type="region of interest" description="Disordered" evidence="2">
    <location>
        <begin position="27"/>
        <end position="61"/>
    </location>
</feature>
<evidence type="ECO:0000313" key="3">
    <source>
        <dbReference type="Proteomes" id="UP000515163"/>
    </source>
</evidence>
<evidence type="ECO:0000256" key="2">
    <source>
        <dbReference type="SAM" id="MobiDB-lite"/>
    </source>
</evidence>
<gene>
    <name evidence="4" type="primary">LOC116298329</name>
</gene>
<feature type="compositionally biased region" description="Polar residues" evidence="2">
    <location>
        <begin position="36"/>
        <end position="46"/>
    </location>
</feature>
<dbReference type="RefSeq" id="XP_031562596.1">
    <property type="nucleotide sequence ID" value="XM_031706736.1"/>
</dbReference>
<accession>A0A6P8I580</accession>
<dbReference type="Pfam" id="PF15558">
    <property type="entry name" value="DUF4659"/>
    <property type="match status" value="1"/>
</dbReference>
<proteinExistence type="predicted"/>
<name>A0A6P8I580_ACTTE</name>
<keyword evidence="1" id="KW-0175">Coiled coil</keyword>
<dbReference type="OrthoDB" id="200110at2759"/>
<dbReference type="GeneID" id="116298329"/>